<evidence type="ECO:0000313" key="3">
    <source>
        <dbReference type="Proteomes" id="UP000182058"/>
    </source>
</evidence>
<gene>
    <name evidence="2" type="ORF">SAMN04490201_3033</name>
</gene>
<sequence length="313" mass="35115">MLKHEQLIKEIALHITHLSASVQVLGSMHFFDLNIAAEHFFQRLLNQIYGYSLVNLNHSQLNAAAIDLADKNISLAVQVTSDRRAQKIQKTLDKFVKHGLGTTYKSLKILVIGERTGKYSTLTVPAGVFFDGSTDVIDNKSLMQDIEKKTTLELQAILALIESEISYGHTAISVLDKTDTEALSDIRDHMDRSALQDPWHLESDYRAFGETITGLIEMVNTGRADGQLVTKPRFKYQDRGLADQLNVLYNQLRALRLLYRTYVKSGEIDLPGNVCNFQLAQTAKTFDSHRNLINAHFNSISAQYNLAPLPNIG</sequence>
<protein>
    <recommendedName>
        <fullName evidence="1">SMEK domain-containing protein</fullName>
    </recommendedName>
</protein>
<dbReference type="RefSeq" id="WP_048654699.1">
    <property type="nucleotide sequence ID" value="NZ_CP049044.1"/>
</dbReference>
<evidence type="ECO:0000313" key="2">
    <source>
        <dbReference type="EMBL" id="SDU60278.1"/>
    </source>
</evidence>
<dbReference type="NCBIfam" id="NF033859">
    <property type="entry name" value="SMEK_N"/>
    <property type="match status" value="1"/>
</dbReference>
<dbReference type="GeneID" id="96620622"/>
<proteinExistence type="predicted"/>
<dbReference type="InterPro" id="IPR047740">
    <property type="entry name" value="SMEK_dom"/>
</dbReference>
<dbReference type="Pfam" id="PF21941">
    <property type="entry name" value="SMEK_N"/>
    <property type="match status" value="1"/>
</dbReference>
<feature type="domain" description="SMEK" evidence="1">
    <location>
        <begin position="11"/>
        <end position="146"/>
    </location>
</feature>
<dbReference type="EMBL" id="LT629795">
    <property type="protein sequence ID" value="SDU60278.1"/>
    <property type="molecule type" value="Genomic_DNA"/>
</dbReference>
<accession>A0ABY0VWP4</accession>
<dbReference type="Proteomes" id="UP000182058">
    <property type="component" value="Chromosome I"/>
</dbReference>
<evidence type="ECO:0000259" key="1">
    <source>
        <dbReference type="Pfam" id="PF21941"/>
    </source>
</evidence>
<name>A0ABY0VWP4_9PSED</name>
<organism evidence="2 3">
    <name type="scientific">Pseudomonas psychrophila</name>
    <dbReference type="NCBI Taxonomy" id="122355"/>
    <lineage>
        <taxon>Bacteria</taxon>
        <taxon>Pseudomonadati</taxon>
        <taxon>Pseudomonadota</taxon>
        <taxon>Gammaproteobacteria</taxon>
        <taxon>Pseudomonadales</taxon>
        <taxon>Pseudomonadaceae</taxon>
        <taxon>Pseudomonas</taxon>
    </lineage>
</organism>
<reference evidence="2 3" key="1">
    <citation type="submission" date="2016-10" db="EMBL/GenBank/DDBJ databases">
        <authorList>
            <person name="Varghese N."/>
            <person name="Submissions S."/>
        </authorList>
    </citation>
    <scope>NUCLEOTIDE SEQUENCE [LARGE SCALE GENOMIC DNA]</scope>
    <source>
        <strain evidence="2 3">BS3667</strain>
    </source>
</reference>
<keyword evidence="3" id="KW-1185">Reference proteome</keyword>